<comment type="caution">
    <text evidence="1">The sequence shown here is derived from an EMBL/GenBank/DDBJ whole genome shotgun (WGS) entry which is preliminary data.</text>
</comment>
<evidence type="ECO:0000313" key="1">
    <source>
        <dbReference type="EMBL" id="GFB00357.1"/>
    </source>
</evidence>
<dbReference type="EMBL" id="BKCJ010531453">
    <property type="protein sequence ID" value="GFB00357.1"/>
    <property type="molecule type" value="Genomic_DNA"/>
</dbReference>
<reference evidence="1" key="1">
    <citation type="journal article" date="2019" name="Sci. Rep.">
        <title>Draft genome of Tanacetum cinerariifolium, the natural source of mosquito coil.</title>
        <authorList>
            <person name="Yamashiro T."/>
            <person name="Shiraishi A."/>
            <person name="Satake H."/>
            <person name="Nakayama K."/>
        </authorList>
    </citation>
    <scope>NUCLEOTIDE SEQUENCE</scope>
</reference>
<sequence length="256" mass="31046">MMDHYKKKALWIYWIRGDDEVELTDDESYNNEDEVAKVFRSDTNIFDFETPMCKVFKEFNCLLQIDPNLLTKDIKGFKTYDEYKDVWIYEWNKDVPWNGQHVVGRMMDSVMEETYPELTLLETHSIIRIMNDHRQRSKINHENGIEKELEKPETLKIDDVSPTYDTSLENFHTEFSRLSRMDDDLFIEELCEIHELPVFYTRRFEMIKYLFRDDEEYIAVKEDEYDDLTKKSKDACRAYQEIFRMMDEGWMVTKAE</sequence>
<gene>
    <name evidence="1" type="ORF">Tci_672328</name>
</gene>
<dbReference type="AlphaFoldDB" id="A0A699KL56"/>
<organism evidence="1">
    <name type="scientific">Tanacetum cinerariifolium</name>
    <name type="common">Dalmatian daisy</name>
    <name type="synonym">Chrysanthemum cinerariifolium</name>
    <dbReference type="NCBI Taxonomy" id="118510"/>
    <lineage>
        <taxon>Eukaryota</taxon>
        <taxon>Viridiplantae</taxon>
        <taxon>Streptophyta</taxon>
        <taxon>Embryophyta</taxon>
        <taxon>Tracheophyta</taxon>
        <taxon>Spermatophyta</taxon>
        <taxon>Magnoliopsida</taxon>
        <taxon>eudicotyledons</taxon>
        <taxon>Gunneridae</taxon>
        <taxon>Pentapetalae</taxon>
        <taxon>asterids</taxon>
        <taxon>campanulids</taxon>
        <taxon>Asterales</taxon>
        <taxon>Asteraceae</taxon>
        <taxon>Asteroideae</taxon>
        <taxon>Anthemideae</taxon>
        <taxon>Anthemidinae</taxon>
        <taxon>Tanacetum</taxon>
    </lineage>
</organism>
<protein>
    <submittedName>
        <fullName evidence="1">Uncharacterized protein</fullName>
    </submittedName>
</protein>
<accession>A0A699KL56</accession>
<name>A0A699KL56_TANCI</name>
<proteinExistence type="predicted"/>